<sequence>MPFVRIQLKEGRTAEQKEALAKEIVKTMDATKFAPKDSVKVIFEEMKAEDFHSGQDM</sequence>
<keyword evidence="4" id="KW-1185">Reference proteome</keyword>
<evidence type="ECO:0000313" key="4">
    <source>
        <dbReference type="Proteomes" id="UP000184206"/>
    </source>
</evidence>
<protein>
    <submittedName>
        <fullName evidence="3">4-oxalocrotonate tautomerase</fullName>
    </submittedName>
</protein>
<dbReference type="Pfam" id="PF01361">
    <property type="entry name" value="Tautomerase"/>
    <property type="match status" value="1"/>
</dbReference>
<evidence type="ECO:0000313" key="3">
    <source>
        <dbReference type="EMBL" id="SHL39453.1"/>
    </source>
</evidence>
<evidence type="ECO:0000256" key="1">
    <source>
        <dbReference type="ARBA" id="ARBA00023235"/>
    </source>
</evidence>
<dbReference type="SUPFAM" id="SSF55331">
    <property type="entry name" value="Tautomerase/MIF"/>
    <property type="match status" value="1"/>
</dbReference>
<dbReference type="STRING" id="1123231.SAMN02745189_00074"/>
<dbReference type="RefSeq" id="WP_072707241.1">
    <property type="nucleotide sequence ID" value="NZ_FRCF01000002.1"/>
</dbReference>
<accession>A0A1M7A9Q0</accession>
<feature type="domain" description="4-oxalocrotonate tautomerase-like" evidence="2">
    <location>
        <begin position="2"/>
        <end position="52"/>
    </location>
</feature>
<name>A0A1M7A9Q0_9BACL</name>
<dbReference type="Proteomes" id="UP000184206">
    <property type="component" value="Unassembled WGS sequence"/>
</dbReference>
<dbReference type="OrthoDB" id="9804765at2"/>
<gene>
    <name evidence="3" type="ORF">SAMN02745189_00074</name>
</gene>
<dbReference type="GO" id="GO:0016853">
    <property type="term" value="F:isomerase activity"/>
    <property type="evidence" value="ECO:0007669"/>
    <property type="project" value="UniProtKB-KW"/>
</dbReference>
<organism evidence="3 4">
    <name type="scientific">Lacicoccus alkaliphilus DSM 16010</name>
    <dbReference type="NCBI Taxonomy" id="1123231"/>
    <lineage>
        <taxon>Bacteria</taxon>
        <taxon>Bacillati</taxon>
        <taxon>Bacillota</taxon>
        <taxon>Bacilli</taxon>
        <taxon>Bacillales</taxon>
        <taxon>Salinicoccaceae</taxon>
        <taxon>Lacicoccus</taxon>
    </lineage>
</organism>
<dbReference type="AlphaFoldDB" id="A0A1M7A9Q0"/>
<dbReference type="InterPro" id="IPR004370">
    <property type="entry name" value="4-OT-like_dom"/>
</dbReference>
<keyword evidence="1" id="KW-0413">Isomerase</keyword>
<dbReference type="Gene3D" id="3.30.429.10">
    <property type="entry name" value="Macrophage Migration Inhibitory Factor"/>
    <property type="match status" value="1"/>
</dbReference>
<dbReference type="InterPro" id="IPR014347">
    <property type="entry name" value="Tautomerase/MIF_sf"/>
</dbReference>
<evidence type="ECO:0000259" key="2">
    <source>
        <dbReference type="Pfam" id="PF01361"/>
    </source>
</evidence>
<dbReference type="EMBL" id="FRCF01000002">
    <property type="protein sequence ID" value="SHL39453.1"/>
    <property type="molecule type" value="Genomic_DNA"/>
</dbReference>
<reference evidence="3 4" key="1">
    <citation type="submission" date="2016-11" db="EMBL/GenBank/DDBJ databases">
        <authorList>
            <person name="Jaros S."/>
            <person name="Januszkiewicz K."/>
            <person name="Wedrychowicz H."/>
        </authorList>
    </citation>
    <scope>NUCLEOTIDE SEQUENCE [LARGE SCALE GENOMIC DNA]</scope>
    <source>
        <strain evidence="3 4">DSM 16010</strain>
    </source>
</reference>
<proteinExistence type="predicted"/>